<protein>
    <submittedName>
        <fullName evidence="2">Uncharacterized protein</fullName>
    </submittedName>
</protein>
<dbReference type="Proteomes" id="UP000549009">
    <property type="component" value="Unassembled WGS sequence"/>
</dbReference>
<keyword evidence="3" id="KW-1185">Reference proteome</keyword>
<comment type="caution">
    <text evidence="2">The sequence shown here is derived from an EMBL/GenBank/DDBJ whole genome shotgun (WGS) entry which is preliminary data.</text>
</comment>
<evidence type="ECO:0000256" key="1">
    <source>
        <dbReference type="SAM" id="MobiDB-lite"/>
    </source>
</evidence>
<accession>A0A7W8EUP2</accession>
<feature type="region of interest" description="Disordered" evidence="1">
    <location>
        <begin position="1"/>
        <end position="22"/>
    </location>
</feature>
<organism evidence="2 3">
    <name type="scientific">Streptomyces spectabilis</name>
    <dbReference type="NCBI Taxonomy" id="68270"/>
    <lineage>
        <taxon>Bacteria</taxon>
        <taxon>Bacillati</taxon>
        <taxon>Actinomycetota</taxon>
        <taxon>Actinomycetes</taxon>
        <taxon>Kitasatosporales</taxon>
        <taxon>Streptomycetaceae</taxon>
        <taxon>Streptomyces</taxon>
    </lineage>
</organism>
<feature type="compositionally biased region" description="Basic residues" evidence="1">
    <location>
        <begin position="105"/>
        <end position="127"/>
    </location>
</feature>
<reference evidence="2 3" key="1">
    <citation type="submission" date="2020-08" db="EMBL/GenBank/DDBJ databases">
        <title>Genomic Encyclopedia of Type Strains, Phase III (KMG-III): the genomes of soil and plant-associated and newly described type strains.</title>
        <authorList>
            <person name="Whitman W."/>
        </authorList>
    </citation>
    <scope>NUCLEOTIDE SEQUENCE [LARGE SCALE GENOMIC DNA]</scope>
    <source>
        <strain evidence="2 3">CECT 3146</strain>
    </source>
</reference>
<name>A0A7W8EUP2_STRST</name>
<dbReference type="AlphaFoldDB" id="A0A7W8EUP2"/>
<gene>
    <name evidence="2" type="ORF">FHS40_003894</name>
</gene>
<sequence length="134" mass="13742">MGGPVDGAGAPSVRPVRPAAGGRAGSSVVWREVTAVAGRVLRWASALGVAALWWWAVLRLAAAPDAGALEGTIAAGGWGLSLLPVHCVPKERALGVAGARRRLSGARGRPRRVRRGAVTKASPRRRWGGGSGRS</sequence>
<feature type="region of interest" description="Disordered" evidence="1">
    <location>
        <begin position="105"/>
        <end position="134"/>
    </location>
</feature>
<evidence type="ECO:0000313" key="2">
    <source>
        <dbReference type="EMBL" id="MBB5104801.1"/>
    </source>
</evidence>
<proteinExistence type="predicted"/>
<dbReference type="EMBL" id="JACHJD010000006">
    <property type="protein sequence ID" value="MBB5104801.1"/>
    <property type="molecule type" value="Genomic_DNA"/>
</dbReference>
<evidence type="ECO:0000313" key="3">
    <source>
        <dbReference type="Proteomes" id="UP000549009"/>
    </source>
</evidence>